<dbReference type="Gene3D" id="3.90.1310.10">
    <property type="entry name" value="Penicillin-binding protein 2a (Domain 2)"/>
    <property type="match status" value="1"/>
</dbReference>
<dbReference type="EMBL" id="FOIQ01000002">
    <property type="protein sequence ID" value="SEV95681.1"/>
    <property type="molecule type" value="Genomic_DNA"/>
</dbReference>
<dbReference type="Pfam" id="PF03717">
    <property type="entry name" value="PBP_dimer"/>
    <property type="match status" value="1"/>
</dbReference>
<gene>
    <name evidence="6" type="ORF">SAMN04487850_0950</name>
</gene>
<name>A0A1I0N4B8_9BACT</name>
<evidence type="ECO:0000256" key="1">
    <source>
        <dbReference type="ARBA" id="ARBA00004370"/>
    </source>
</evidence>
<dbReference type="GO" id="GO:0004180">
    <property type="term" value="F:carboxypeptidase activity"/>
    <property type="evidence" value="ECO:0007669"/>
    <property type="project" value="UniProtKB-KW"/>
</dbReference>
<comment type="subcellular location">
    <subcellularLocation>
        <location evidence="1">Membrane</location>
    </subcellularLocation>
</comment>
<dbReference type="InterPro" id="IPR036138">
    <property type="entry name" value="PBP_dimer_sf"/>
</dbReference>
<evidence type="ECO:0000256" key="3">
    <source>
        <dbReference type="ARBA" id="ARBA00023136"/>
    </source>
</evidence>
<accession>A0A1I0N4B8</accession>
<dbReference type="CDD" id="cd06575">
    <property type="entry name" value="PASTA_Pbp2x-like_2"/>
    <property type="match status" value="1"/>
</dbReference>
<keyword evidence="6" id="KW-0132">Cell division</keyword>
<dbReference type="RefSeq" id="WP_091901710.1">
    <property type="nucleotide sequence ID" value="NZ_FOIQ01000002.1"/>
</dbReference>
<keyword evidence="2" id="KW-0121">Carboxypeptidase</keyword>
<keyword evidence="7" id="KW-1185">Reference proteome</keyword>
<proteinExistence type="predicted"/>
<feature type="transmembrane region" description="Helical" evidence="4">
    <location>
        <begin position="12"/>
        <end position="35"/>
    </location>
</feature>
<sequence>MSKFKSDKVMPRYFAIAVVLTLIGFAIVGKALYIMTAKKTYWTQVASRLKRDSVSVKPSRGNILSCDGQLMATSIPEYRVYMDFQAGTDDSIGIHKRDSIWAEKIDSICDGLHQIFPMKSAADFKANLLEGKRKIQKNGKMGARHWAIWPRRINYNTFCEVRQLPIFKEPVYRGGFHWEEFNSRNHPFSTLAVRTVGDMYGAKDSAKNGLELSYDSLLRGTNGLMHRRKVLNKYMDIPVQSPIDGYDIVTTIDVGMQDLAERAVIEELKEIGGEMGVAILMEVKTGDVKAIVNMTRGADGEYHEMVNNAISYRCEPGSVFKVASFLVALDDGVIPNDTSFVIHTGSGVMEMHGRPMKDHNWRRGGYQDINVARALEVSSNIGVSYVIDKFYGNNPKRYVQGLYRVGIHEDLRLPLVGYQPPYIRMPDTKTTDRAKYWSKTTLPWMSIGYETQIAPINTVAFYNAIANDGKMMQPRFVKQLMKNGEVVKEFEPIVLKERIAKPQTIKMMQTILEHVVSQGLGRKAGSRSFKVAGKTGTAQVADQYGSYHSGTTRYWLSFAGFFPADDPRYSCIVCLKKSGLPASGGGMSGVVFHNIAEGVMAQSLKRNVDDARDSLSVMMPDVKSGDMVAANYVLSHLGIRTSTNWGGSYANGNPVWGRAHKGNKDVVLSQVRTHRNIIPDVIGMGARDAVFLLENRGVKVRLRGRGKVKSQSIYAGTIIRQGMTCELILE</sequence>
<dbReference type="Gene3D" id="3.40.710.10">
    <property type="entry name" value="DD-peptidase/beta-lactamase superfamily"/>
    <property type="match status" value="1"/>
</dbReference>
<dbReference type="Proteomes" id="UP000199373">
    <property type="component" value="Unassembled WGS sequence"/>
</dbReference>
<dbReference type="GO" id="GO:0005886">
    <property type="term" value="C:plasma membrane"/>
    <property type="evidence" value="ECO:0007669"/>
    <property type="project" value="TreeGrafter"/>
</dbReference>
<dbReference type="GO" id="GO:0071555">
    <property type="term" value="P:cell wall organization"/>
    <property type="evidence" value="ECO:0007669"/>
    <property type="project" value="TreeGrafter"/>
</dbReference>
<organism evidence="6 7">
    <name type="scientific">Prevotella aff. ruminicola Tc2-24</name>
    <dbReference type="NCBI Taxonomy" id="81582"/>
    <lineage>
        <taxon>Bacteria</taxon>
        <taxon>Pseudomonadati</taxon>
        <taxon>Bacteroidota</taxon>
        <taxon>Bacteroidia</taxon>
        <taxon>Bacteroidales</taxon>
        <taxon>Prevotellaceae</taxon>
        <taxon>Prevotella</taxon>
    </lineage>
</organism>
<evidence type="ECO:0000259" key="5">
    <source>
        <dbReference type="PROSITE" id="PS51178"/>
    </source>
</evidence>
<dbReference type="InterPro" id="IPR005543">
    <property type="entry name" value="PASTA_dom"/>
</dbReference>
<dbReference type="Pfam" id="PF00905">
    <property type="entry name" value="Transpeptidase"/>
    <property type="match status" value="1"/>
</dbReference>
<dbReference type="PROSITE" id="PS51178">
    <property type="entry name" value="PASTA"/>
    <property type="match status" value="1"/>
</dbReference>
<keyword evidence="6" id="KW-0131">Cell cycle</keyword>
<keyword evidence="4" id="KW-1133">Transmembrane helix</keyword>
<dbReference type="PANTHER" id="PTHR30627:SF1">
    <property type="entry name" value="PEPTIDOGLYCAN D,D-TRANSPEPTIDASE FTSI"/>
    <property type="match status" value="1"/>
</dbReference>
<dbReference type="InterPro" id="IPR050515">
    <property type="entry name" value="Beta-lactam/transpept"/>
</dbReference>
<dbReference type="InterPro" id="IPR001460">
    <property type="entry name" value="PCN-bd_Tpept"/>
</dbReference>
<dbReference type="Pfam" id="PF03793">
    <property type="entry name" value="PASTA"/>
    <property type="match status" value="1"/>
</dbReference>
<reference evidence="6 7" key="1">
    <citation type="submission" date="2016-10" db="EMBL/GenBank/DDBJ databases">
        <authorList>
            <person name="de Groot N.N."/>
        </authorList>
    </citation>
    <scope>NUCLEOTIDE SEQUENCE [LARGE SCALE GENOMIC DNA]</scope>
    <source>
        <strain evidence="6 7">TC2-24</strain>
    </source>
</reference>
<dbReference type="GO" id="GO:0008658">
    <property type="term" value="F:penicillin binding"/>
    <property type="evidence" value="ECO:0007669"/>
    <property type="project" value="InterPro"/>
</dbReference>
<keyword evidence="2" id="KW-0378">Hydrolase</keyword>
<dbReference type="SUPFAM" id="SSF54184">
    <property type="entry name" value="Penicillin-binding protein 2x (pbp-2x), c-terminal domain"/>
    <property type="match status" value="1"/>
</dbReference>
<keyword evidence="2" id="KW-0645">Protease</keyword>
<evidence type="ECO:0000256" key="2">
    <source>
        <dbReference type="ARBA" id="ARBA00022645"/>
    </source>
</evidence>
<dbReference type="SUPFAM" id="SSF56519">
    <property type="entry name" value="Penicillin binding protein dimerisation domain"/>
    <property type="match status" value="1"/>
</dbReference>
<evidence type="ECO:0000313" key="6">
    <source>
        <dbReference type="EMBL" id="SEV95681.1"/>
    </source>
</evidence>
<dbReference type="InterPro" id="IPR005311">
    <property type="entry name" value="PBP_dimer"/>
</dbReference>
<dbReference type="SUPFAM" id="SSF56601">
    <property type="entry name" value="beta-lactamase/transpeptidase-like"/>
    <property type="match status" value="1"/>
</dbReference>
<dbReference type="GO" id="GO:0051301">
    <property type="term" value="P:cell division"/>
    <property type="evidence" value="ECO:0007669"/>
    <property type="project" value="UniProtKB-KW"/>
</dbReference>
<dbReference type="Gene3D" id="3.30.450.330">
    <property type="match status" value="1"/>
</dbReference>
<dbReference type="AlphaFoldDB" id="A0A1I0N4B8"/>
<keyword evidence="4" id="KW-0812">Transmembrane</keyword>
<dbReference type="PANTHER" id="PTHR30627">
    <property type="entry name" value="PEPTIDOGLYCAN D,D-TRANSPEPTIDASE"/>
    <property type="match status" value="1"/>
</dbReference>
<feature type="domain" description="PASTA" evidence="5">
    <location>
        <begin position="672"/>
        <end position="730"/>
    </location>
</feature>
<keyword evidence="3 4" id="KW-0472">Membrane</keyword>
<evidence type="ECO:0000256" key="4">
    <source>
        <dbReference type="SAM" id="Phobius"/>
    </source>
</evidence>
<evidence type="ECO:0000313" key="7">
    <source>
        <dbReference type="Proteomes" id="UP000199373"/>
    </source>
</evidence>
<protein>
    <submittedName>
        <fullName evidence="6">Cell division protein FtsI (Penicillin-binding protein 3)</fullName>
    </submittedName>
</protein>
<dbReference type="InterPro" id="IPR012338">
    <property type="entry name" value="Beta-lactam/transpept-like"/>
</dbReference>